<dbReference type="PANTHER" id="PTHR47642">
    <property type="entry name" value="ATP-DEPENDENT DNA HELICASE"/>
    <property type="match status" value="1"/>
</dbReference>
<evidence type="ECO:0000259" key="2">
    <source>
        <dbReference type="SMART" id="SM00382"/>
    </source>
</evidence>
<feature type="region of interest" description="Disordered" evidence="1">
    <location>
        <begin position="458"/>
        <end position="529"/>
    </location>
</feature>
<dbReference type="Gene3D" id="3.40.50.300">
    <property type="entry name" value="P-loop containing nucleotide triphosphate hydrolases"/>
    <property type="match status" value="2"/>
</dbReference>
<dbReference type="GO" id="GO:0000723">
    <property type="term" value="P:telomere maintenance"/>
    <property type="evidence" value="ECO:0007669"/>
    <property type="project" value="InterPro"/>
</dbReference>
<reference evidence="3 4" key="1">
    <citation type="submission" date="2019-08" db="EMBL/GenBank/DDBJ databases">
        <title>In-depth cultivation of the pig gut microbiome towards novel bacterial diversity and tailored functional studies.</title>
        <authorList>
            <person name="Wylensek D."/>
            <person name="Hitch T.C.A."/>
            <person name="Clavel T."/>
        </authorList>
    </citation>
    <scope>NUCLEOTIDE SEQUENCE [LARGE SCALE GENOMIC DNA]</scope>
    <source>
        <strain evidence="3 4">Oil+RF-744-WCA-WT-13</strain>
    </source>
</reference>
<feature type="domain" description="AAA+ ATPase" evidence="2">
    <location>
        <begin position="24"/>
        <end position="147"/>
    </location>
</feature>
<dbReference type="InterPro" id="IPR027785">
    <property type="entry name" value="UvrD-like_helicase_C"/>
</dbReference>
<dbReference type="RefSeq" id="WP_154458869.1">
    <property type="nucleotide sequence ID" value="NZ_VUMV01000011.1"/>
</dbReference>
<sequence>MDDFEICLNKLNKEQRSAYAMAMSGKPLFITGGAGTGKSHTLRMIVEGLKRNGKAVIVCSYTGTAASLIGGSTIHKVFRFPTSACITPKNRSIVKRAPAEVQLADVIIIDEVSMCRMDLFDSVVASIHKAEEKSGRKKQLIVCGDFGQLPPILNNDHGERDVLEDYYKKTIRIPFAFMGEYWYKCNFQTAKLTEIVRQGDTDFQEHLNECRMGDTSCLAYFNSKSARQHFPNAVHLYCTNKAVDEENMRHLEQLSGDMYRFDTLFDDSLRRMDIKDVPKSLYLKEQARVIITINDNDTDVSEDPESFRRFITDRRPQYHNGSTGTIVSIQHDEEHPEKDYVAVKLDEGGSQIFYRQTYNIYEYVVENDVLKRHILGTYRQFPVRPAYAVTIHKSQGQTYDYVNLDPYCKASGQLYVALSRVRSIDHLYLDHRIQKFNLMVDPLVIEFYDRLDHPEKYLPETEPEKSEKTAEKPVTEANLVVPEAEQRQPQKVVKVKAAKKEKQPSRAPTPKGGRPPRFPSGSRSMRVPNEISDVLNGVIDTLYPKIGQGQAEIEKVKQLKEYLQSLINDE</sequence>
<evidence type="ECO:0000313" key="3">
    <source>
        <dbReference type="EMBL" id="MST82964.1"/>
    </source>
</evidence>
<dbReference type="PANTHER" id="PTHR47642:SF7">
    <property type="entry name" value="ATP-DEPENDENT DNA HELICASE PIF1"/>
    <property type="match status" value="1"/>
</dbReference>
<dbReference type="InterPro" id="IPR051055">
    <property type="entry name" value="PIF1_helicase"/>
</dbReference>
<dbReference type="EMBL" id="VUMV01000011">
    <property type="protein sequence ID" value="MST82964.1"/>
    <property type="molecule type" value="Genomic_DNA"/>
</dbReference>
<accession>A0A7X2P9Y0</accession>
<dbReference type="InterPro" id="IPR027417">
    <property type="entry name" value="P-loop_NTPase"/>
</dbReference>
<dbReference type="InterPro" id="IPR003593">
    <property type="entry name" value="AAA+_ATPase"/>
</dbReference>
<evidence type="ECO:0000313" key="4">
    <source>
        <dbReference type="Proteomes" id="UP000466864"/>
    </source>
</evidence>
<dbReference type="GO" id="GO:0006281">
    <property type="term" value="P:DNA repair"/>
    <property type="evidence" value="ECO:0007669"/>
    <property type="project" value="InterPro"/>
</dbReference>
<dbReference type="SUPFAM" id="SSF52540">
    <property type="entry name" value="P-loop containing nucleoside triphosphate hydrolases"/>
    <property type="match status" value="2"/>
</dbReference>
<dbReference type="Pfam" id="PF05970">
    <property type="entry name" value="PIF1"/>
    <property type="match status" value="1"/>
</dbReference>
<feature type="compositionally biased region" description="Basic and acidic residues" evidence="1">
    <location>
        <begin position="458"/>
        <end position="474"/>
    </location>
</feature>
<proteinExistence type="predicted"/>
<name>A0A7X2P9Y0_9FIRM</name>
<keyword evidence="4" id="KW-1185">Reference proteome</keyword>
<dbReference type="InterPro" id="IPR010285">
    <property type="entry name" value="DNA_helicase_pif1-like_DEAD"/>
</dbReference>
<dbReference type="Pfam" id="PF13538">
    <property type="entry name" value="UvrD_C_2"/>
    <property type="match status" value="1"/>
</dbReference>
<comment type="caution">
    <text evidence="3">The sequence shown here is derived from an EMBL/GenBank/DDBJ whole genome shotgun (WGS) entry which is preliminary data.</text>
</comment>
<dbReference type="CDD" id="cd18809">
    <property type="entry name" value="SF1_C_RecD"/>
    <property type="match status" value="1"/>
</dbReference>
<evidence type="ECO:0000256" key="1">
    <source>
        <dbReference type="SAM" id="MobiDB-lite"/>
    </source>
</evidence>
<dbReference type="Proteomes" id="UP000466864">
    <property type="component" value="Unassembled WGS sequence"/>
</dbReference>
<dbReference type="AlphaFoldDB" id="A0A7X2P9Y0"/>
<dbReference type="SMART" id="SM00382">
    <property type="entry name" value="AAA"/>
    <property type="match status" value="1"/>
</dbReference>
<protein>
    <submittedName>
        <fullName evidence="3">AAA family ATPase</fullName>
    </submittedName>
</protein>
<dbReference type="GO" id="GO:0003678">
    <property type="term" value="F:DNA helicase activity"/>
    <property type="evidence" value="ECO:0007669"/>
    <property type="project" value="InterPro"/>
</dbReference>
<organism evidence="3 4">
    <name type="scientific">Bilifractor porci</name>
    <dbReference type="NCBI Taxonomy" id="2606636"/>
    <lineage>
        <taxon>Bacteria</taxon>
        <taxon>Bacillati</taxon>
        <taxon>Bacillota</taxon>
        <taxon>Clostridia</taxon>
        <taxon>Lachnospirales</taxon>
        <taxon>Lachnospiraceae</taxon>
        <taxon>Bilifractor</taxon>
    </lineage>
</organism>
<gene>
    <name evidence="3" type="ORF">FYJ60_11700</name>
</gene>